<dbReference type="GO" id="GO:0016787">
    <property type="term" value="F:hydrolase activity"/>
    <property type="evidence" value="ECO:0007669"/>
    <property type="project" value="UniProtKB-KW"/>
</dbReference>
<dbReference type="Pfam" id="PF08340">
    <property type="entry name" value="YicC-like_C"/>
    <property type="match status" value="1"/>
</dbReference>
<dbReference type="InterPro" id="IPR005229">
    <property type="entry name" value="YicC/YloC-like"/>
</dbReference>
<gene>
    <name evidence="8" type="ORF">CLV78_101894</name>
</gene>
<dbReference type="PANTHER" id="PTHR30636:SF3">
    <property type="entry name" value="UPF0701 PROTEIN YICC"/>
    <property type="match status" value="1"/>
</dbReference>
<comment type="cofactor">
    <cofactor evidence="1">
        <name>a divalent metal cation</name>
        <dbReference type="ChEBI" id="CHEBI:60240"/>
    </cofactor>
</comment>
<dbReference type="EMBL" id="PVTD01000001">
    <property type="protein sequence ID" value="PRY26792.1"/>
    <property type="molecule type" value="Genomic_DNA"/>
</dbReference>
<keyword evidence="4" id="KW-0378">Hydrolase</keyword>
<dbReference type="AlphaFoldDB" id="A0A2T0S097"/>
<sequence length="296" mass="32207">MVNSMTGFAAGTGQGLEHSWSWELRSLNSKGLDLRLRVPDWVEGLEAALRARLAKVVKRGSIALNLRLSRDSGEAAGEIDAAMLDRALAQIAEVSRAAEGQGVSLRQPSAGEVLAMRGVLAQAQQTTDTTALRSMLLADFEAVLSDFLDTRVKEGHALADVLHRQVDEIDRLTLDAETRLPERAEKARAALRNALARVVENTDGADPDRVAQELAVLAVKSDVTEEIDRLRTHVRAARDLLGAEGPIGRKLDFLTQEFNREANTLCSKSQDVALTGIGLDLKASIDQMREQVQNVE</sequence>
<dbReference type="Pfam" id="PF03755">
    <property type="entry name" value="YicC-like_N"/>
    <property type="match status" value="1"/>
</dbReference>
<keyword evidence="3" id="KW-0255">Endonuclease</keyword>
<dbReference type="PANTHER" id="PTHR30636">
    <property type="entry name" value="UPF0701 PROTEIN YICC"/>
    <property type="match status" value="1"/>
</dbReference>
<name>A0A2T0S097_9RHOB</name>
<organism evidence="8 9">
    <name type="scientific">Aliiruegeria haliotis</name>
    <dbReference type="NCBI Taxonomy" id="1280846"/>
    <lineage>
        <taxon>Bacteria</taxon>
        <taxon>Pseudomonadati</taxon>
        <taxon>Pseudomonadota</taxon>
        <taxon>Alphaproteobacteria</taxon>
        <taxon>Rhodobacterales</taxon>
        <taxon>Roseobacteraceae</taxon>
        <taxon>Aliiruegeria</taxon>
    </lineage>
</organism>
<evidence type="ECO:0000256" key="3">
    <source>
        <dbReference type="ARBA" id="ARBA00022759"/>
    </source>
</evidence>
<evidence type="ECO:0000256" key="2">
    <source>
        <dbReference type="ARBA" id="ARBA00022722"/>
    </source>
</evidence>
<evidence type="ECO:0000256" key="4">
    <source>
        <dbReference type="ARBA" id="ARBA00022801"/>
    </source>
</evidence>
<evidence type="ECO:0000259" key="6">
    <source>
        <dbReference type="Pfam" id="PF03755"/>
    </source>
</evidence>
<accession>A0A2T0S097</accession>
<keyword evidence="2" id="KW-0540">Nuclease</keyword>
<dbReference type="RefSeq" id="WP_106203514.1">
    <property type="nucleotide sequence ID" value="NZ_PVTD01000001.1"/>
</dbReference>
<comment type="similarity">
    <text evidence="5">Belongs to the YicC/YloC family.</text>
</comment>
<reference evidence="8 9" key="1">
    <citation type="submission" date="2018-03" db="EMBL/GenBank/DDBJ databases">
        <title>Genomic Encyclopedia of Archaeal and Bacterial Type Strains, Phase II (KMG-II): from individual species to whole genera.</title>
        <authorList>
            <person name="Goeker M."/>
        </authorList>
    </citation>
    <scope>NUCLEOTIDE SEQUENCE [LARGE SCALE GENOMIC DNA]</scope>
    <source>
        <strain evidence="8 9">DSM 29328</strain>
    </source>
</reference>
<dbReference type="NCBIfam" id="TIGR00255">
    <property type="entry name" value="YicC/YloC family endoribonuclease"/>
    <property type="match status" value="1"/>
</dbReference>
<comment type="caution">
    <text evidence="8">The sequence shown here is derived from an EMBL/GenBank/DDBJ whole genome shotgun (WGS) entry which is preliminary data.</text>
</comment>
<feature type="domain" description="Endoribonuclease YicC-like N-terminal" evidence="6">
    <location>
        <begin position="2"/>
        <end position="159"/>
    </location>
</feature>
<evidence type="ECO:0000256" key="5">
    <source>
        <dbReference type="ARBA" id="ARBA00035648"/>
    </source>
</evidence>
<protein>
    <submittedName>
        <fullName evidence="8">Uncharacterized protein (TIGR00255 family)</fullName>
    </submittedName>
</protein>
<keyword evidence="9" id="KW-1185">Reference proteome</keyword>
<dbReference type="GO" id="GO:0004521">
    <property type="term" value="F:RNA endonuclease activity"/>
    <property type="evidence" value="ECO:0007669"/>
    <property type="project" value="InterPro"/>
</dbReference>
<dbReference type="OrthoDB" id="9771229at2"/>
<dbReference type="InterPro" id="IPR013551">
    <property type="entry name" value="YicC-like_C"/>
</dbReference>
<evidence type="ECO:0000259" key="7">
    <source>
        <dbReference type="Pfam" id="PF08340"/>
    </source>
</evidence>
<dbReference type="InterPro" id="IPR013527">
    <property type="entry name" value="YicC-like_N"/>
</dbReference>
<proteinExistence type="inferred from homology"/>
<feature type="domain" description="Endoribonuclease YicC-like C-terminal" evidence="7">
    <location>
        <begin position="177"/>
        <end position="296"/>
    </location>
</feature>
<evidence type="ECO:0000256" key="1">
    <source>
        <dbReference type="ARBA" id="ARBA00001968"/>
    </source>
</evidence>
<evidence type="ECO:0000313" key="9">
    <source>
        <dbReference type="Proteomes" id="UP000239480"/>
    </source>
</evidence>
<dbReference type="Proteomes" id="UP000239480">
    <property type="component" value="Unassembled WGS sequence"/>
</dbReference>
<evidence type="ECO:0000313" key="8">
    <source>
        <dbReference type="EMBL" id="PRY26792.1"/>
    </source>
</evidence>